<keyword evidence="1" id="KW-0472">Membrane</keyword>
<dbReference type="InterPro" id="IPR018649">
    <property type="entry name" value="SHOCT"/>
</dbReference>
<reference evidence="3 6" key="2">
    <citation type="submission" date="2019-10" db="EMBL/GenBank/DDBJ databases">
        <title>Prolixibacter strains distinguished by the presence of nitrate reductase genes were adept at nitrate-dependent anaerobic corrosion of metallic iron and carbon steel.</title>
        <authorList>
            <person name="Iino T."/>
            <person name="Shono N."/>
            <person name="Ito K."/>
            <person name="Nakamura R."/>
            <person name="Sueoka K."/>
            <person name="Harayama S."/>
            <person name="Ohkuma M."/>
        </authorList>
    </citation>
    <scope>NUCLEOTIDE SEQUENCE [LARGE SCALE GENOMIC DNA]</scope>
    <source>
        <strain evidence="3 6">MIC1-1</strain>
    </source>
</reference>
<comment type="caution">
    <text evidence="4">The sequence shown here is derived from an EMBL/GenBank/DDBJ whole genome shotgun (WGS) entry which is preliminary data.</text>
</comment>
<keyword evidence="1" id="KW-1133">Transmembrane helix</keyword>
<reference evidence="4 5" key="1">
    <citation type="submission" date="2018-03" db="EMBL/GenBank/DDBJ databases">
        <title>Genomic Encyclopedia of Archaeal and Bacterial Type Strains, Phase II (KMG-II): from individual species to whole genera.</title>
        <authorList>
            <person name="Goeker M."/>
        </authorList>
    </citation>
    <scope>NUCLEOTIDE SEQUENCE [LARGE SCALE GENOMIC DNA]</scope>
    <source>
        <strain evidence="4 5">DSM 27267</strain>
    </source>
</reference>
<accession>A0A2P8CBQ0</accession>
<evidence type="ECO:0000256" key="1">
    <source>
        <dbReference type="SAM" id="Phobius"/>
    </source>
</evidence>
<evidence type="ECO:0000313" key="3">
    <source>
        <dbReference type="EMBL" id="GET22879.1"/>
    </source>
</evidence>
<dbReference type="AlphaFoldDB" id="A0A2P8CBQ0"/>
<keyword evidence="1" id="KW-0812">Transmembrane</keyword>
<gene>
    <name evidence="4" type="ORF">CLV93_106119</name>
    <name evidence="3" type="ORF">JCM18694_31250</name>
</gene>
<dbReference type="Proteomes" id="UP000240621">
    <property type="component" value="Unassembled WGS sequence"/>
</dbReference>
<name>A0A2P8CBQ0_9BACT</name>
<dbReference type="EMBL" id="BLAU01000001">
    <property type="protein sequence ID" value="GET22879.1"/>
    <property type="molecule type" value="Genomic_DNA"/>
</dbReference>
<proteinExistence type="predicted"/>
<keyword evidence="6" id="KW-1185">Reference proteome</keyword>
<feature type="domain" description="SHOCT" evidence="2">
    <location>
        <begin position="53"/>
        <end position="78"/>
    </location>
</feature>
<dbReference type="Pfam" id="PF09851">
    <property type="entry name" value="SHOCT"/>
    <property type="match status" value="1"/>
</dbReference>
<evidence type="ECO:0000259" key="2">
    <source>
        <dbReference type="Pfam" id="PF09851"/>
    </source>
</evidence>
<evidence type="ECO:0000313" key="4">
    <source>
        <dbReference type="EMBL" id="PSK82375.1"/>
    </source>
</evidence>
<protein>
    <submittedName>
        <fullName evidence="4">Putative membrane protein</fullName>
    </submittedName>
</protein>
<evidence type="ECO:0000313" key="5">
    <source>
        <dbReference type="Proteomes" id="UP000240621"/>
    </source>
</evidence>
<organism evidence="4 5">
    <name type="scientific">Prolixibacter denitrificans</name>
    <dbReference type="NCBI Taxonomy" id="1541063"/>
    <lineage>
        <taxon>Bacteria</taxon>
        <taxon>Pseudomonadati</taxon>
        <taxon>Bacteroidota</taxon>
        <taxon>Bacteroidia</taxon>
        <taxon>Marinilabiliales</taxon>
        <taxon>Prolixibacteraceae</taxon>
        <taxon>Prolixibacter</taxon>
    </lineage>
</organism>
<dbReference type="Proteomes" id="UP000396862">
    <property type="component" value="Unassembled WGS sequence"/>
</dbReference>
<dbReference type="EMBL" id="PYGC01000006">
    <property type="protein sequence ID" value="PSK82375.1"/>
    <property type="molecule type" value="Genomic_DNA"/>
</dbReference>
<evidence type="ECO:0000313" key="6">
    <source>
        <dbReference type="Proteomes" id="UP000396862"/>
    </source>
</evidence>
<feature type="transmembrane region" description="Helical" evidence="1">
    <location>
        <begin position="17"/>
        <end position="36"/>
    </location>
</feature>
<sequence length="81" mass="9563">MVMNDCFQFGWGWGWPFGWLIWFAFIILVVLFIVRLTRGPVSQPPRDVGHDSAMTILKERYARGEISREEYLERKKTLEGN</sequence>